<dbReference type="Gene3D" id="3.40.50.300">
    <property type="entry name" value="P-loop containing nucleotide triphosphate hydrolases"/>
    <property type="match status" value="1"/>
</dbReference>
<evidence type="ECO:0000259" key="1">
    <source>
        <dbReference type="Pfam" id="PF05729"/>
    </source>
</evidence>
<feature type="non-terminal residue" evidence="2">
    <location>
        <position position="1"/>
    </location>
</feature>
<feature type="domain" description="NACHT" evidence="1">
    <location>
        <begin position="345"/>
        <end position="396"/>
    </location>
</feature>
<protein>
    <recommendedName>
        <fullName evidence="1">NACHT domain-containing protein</fullName>
    </recommendedName>
</protein>
<proteinExistence type="predicted"/>
<dbReference type="EMBL" id="CALNXI010003160">
    <property type="protein sequence ID" value="CAH3192372.1"/>
    <property type="molecule type" value="Genomic_DNA"/>
</dbReference>
<comment type="caution">
    <text evidence="2">The sequence shown here is derived from an EMBL/GenBank/DDBJ whole genome shotgun (WGS) entry which is preliminary data.</text>
</comment>
<accession>A0ABN8SL44</accession>
<gene>
    <name evidence="2" type="ORF">PEVE_00023789</name>
</gene>
<dbReference type="InterPro" id="IPR027417">
    <property type="entry name" value="P-loop_NTPase"/>
</dbReference>
<sequence>DAQPPPLSIEVTKMRDLPNKSKPWSDVQLPVDILLLAVEDCEFLACYTYLTNAFKSYHVKLGHVYFGTMGESGEESLKVALMRCSKGSSGPSGSLVTIKNAVVQLRPKAVFSVGCCIGLNQKGTNLGDVVVSSTLTTDEFTAPVRRNIANLIRFSTEGWNPPLKDPAAEEQVQVHRYNHPHLCMTGLYFYFLLIGLFAAAHDLNLEWVIVKGISHFSDDSNNPNESWKSFASIMAASLVSNMLSDPVVFKEWPHYEDVSANKDSSTLPDSVCLKECQKKLRSLYETKNRVKIVPWEQTSAVDINKIYTDLSWVMDDRTPRGVAKEKLNHYTEIFVRREPHPAPKRILVYGQPGIGKTVFTQKVTFDWSQQKFPRTLGAFDLVLLVRLRDVSNLRDVPSILAASRALASDGTVSVDN</sequence>
<reference evidence="2 3" key="1">
    <citation type="submission" date="2022-05" db="EMBL/GenBank/DDBJ databases">
        <authorList>
            <consortium name="Genoscope - CEA"/>
            <person name="William W."/>
        </authorList>
    </citation>
    <scope>NUCLEOTIDE SEQUENCE [LARGE SCALE GENOMIC DNA]</scope>
</reference>
<organism evidence="2 3">
    <name type="scientific">Porites evermanni</name>
    <dbReference type="NCBI Taxonomy" id="104178"/>
    <lineage>
        <taxon>Eukaryota</taxon>
        <taxon>Metazoa</taxon>
        <taxon>Cnidaria</taxon>
        <taxon>Anthozoa</taxon>
        <taxon>Hexacorallia</taxon>
        <taxon>Scleractinia</taxon>
        <taxon>Fungiina</taxon>
        <taxon>Poritidae</taxon>
        <taxon>Porites</taxon>
    </lineage>
</organism>
<name>A0ABN8SL44_9CNID</name>
<dbReference type="Pfam" id="PF05729">
    <property type="entry name" value="NACHT"/>
    <property type="match status" value="1"/>
</dbReference>
<dbReference type="Proteomes" id="UP001159427">
    <property type="component" value="Unassembled WGS sequence"/>
</dbReference>
<evidence type="ECO:0000313" key="3">
    <source>
        <dbReference type="Proteomes" id="UP001159427"/>
    </source>
</evidence>
<dbReference type="InterPro" id="IPR035994">
    <property type="entry name" value="Nucleoside_phosphorylase_sf"/>
</dbReference>
<dbReference type="PANTHER" id="PTHR46312">
    <property type="entry name" value="NACHT DOMAIN-CONTAINING PROTEIN"/>
    <property type="match status" value="1"/>
</dbReference>
<keyword evidence="3" id="KW-1185">Reference proteome</keyword>
<feature type="non-terminal residue" evidence="2">
    <location>
        <position position="416"/>
    </location>
</feature>
<evidence type="ECO:0000313" key="2">
    <source>
        <dbReference type="EMBL" id="CAH3192372.1"/>
    </source>
</evidence>
<dbReference type="PANTHER" id="PTHR46312:SF2">
    <property type="entry name" value="NUCLEOTIDE-BINDING OLIGOMERIZATION DOMAIN-CONTAINING PROTEIN 2-LIKE"/>
    <property type="match status" value="1"/>
</dbReference>
<dbReference type="InterPro" id="IPR007111">
    <property type="entry name" value="NACHT_NTPase"/>
</dbReference>
<dbReference type="Gene3D" id="3.40.50.1580">
    <property type="entry name" value="Nucleoside phosphorylase domain"/>
    <property type="match status" value="1"/>
</dbReference>
<dbReference type="SUPFAM" id="SSF53167">
    <property type="entry name" value="Purine and uridine phosphorylases"/>
    <property type="match status" value="1"/>
</dbReference>